<protein>
    <recommendedName>
        <fullName evidence="3">Antitoxin</fullName>
    </recommendedName>
</protein>
<dbReference type="InterPro" id="IPR013321">
    <property type="entry name" value="Arc_rbn_hlx_hlx"/>
</dbReference>
<reference evidence="1" key="2">
    <citation type="submission" date="2021-04" db="EMBL/GenBank/DDBJ databases">
        <authorList>
            <person name="Gilroy R."/>
        </authorList>
    </citation>
    <scope>NUCLEOTIDE SEQUENCE</scope>
    <source>
        <strain evidence="1">3436</strain>
    </source>
</reference>
<dbReference type="EMBL" id="DXBO01000109">
    <property type="protein sequence ID" value="HIZ48487.1"/>
    <property type="molecule type" value="Genomic_DNA"/>
</dbReference>
<dbReference type="Proteomes" id="UP000824031">
    <property type="component" value="Unassembled WGS sequence"/>
</dbReference>
<gene>
    <name evidence="1" type="ORF">H9810_07215</name>
</gene>
<name>A0A9D2JGL8_9FIRM</name>
<dbReference type="GO" id="GO:0006355">
    <property type="term" value="P:regulation of DNA-templated transcription"/>
    <property type="evidence" value="ECO:0007669"/>
    <property type="project" value="InterPro"/>
</dbReference>
<comment type="caution">
    <text evidence="1">The sequence shown here is derived from an EMBL/GenBank/DDBJ whole genome shotgun (WGS) entry which is preliminary data.</text>
</comment>
<dbReference type="Gene3D" id="1.10.1220.10">
    <property type="entry name" value="Met repressor-like"/>
    <property type="match status" value="1"/>
</dbReference>
<sequence length="72" mass="7992">MAKPQTVASNKYNAKAYDSLRIVVKKGYKDTVQAHAAAMGESINGFVNRAIREQMQRDQADKSTLTSRESDT</sequence>
<dbReference type="AlphaFoldDB" id="A0A9D2JGL8"/>
<proteinExistence type="predicted"/>
<evidence type="ECO:0000313" key="1">
    <source>
        <dbReference type="EMBL" id="HIZ48487.1"/>
    </source>
</evidence>
<accession>A0A9D2JGL8</accession>
<reference evidence="1" key="1">
    <citation type="journal article" date="2021" name="PeerJ">
        <title>Extensive microbial diversity within the chicken gut microbiome revealed by metagenomics and culture.</title>
        <authorList>
            <person name="Gilroy R."/>
            <person name="Ravi A."/>
            <person name="Getino M."/>
            <person name="Pursley I."/>
            <person name="Horton D.L."/>
            <person name="Alikhan N.F."/>
            <person name="Baker D."/>
            <person name="Gharbi K."/>
            <person name="Hall N."/>
            <person name="Watson M."/>
            <person name="Adriaenssens E.M."/>
            <person name="Foster-Nyarko E."/>
            <person name="Jarju S."/>
            <person name="Secka A."/>
            <person name="Antonio M."/>
            <person name="Oren A."/>
            <person name="Chaudhuri R.R."/>
            <person name="La Ragione R."/>
            <person name="Hildebrand F."/>
            <person name="Pallen M.J."/>
        </authorList>
    </citation>
    <scope>NUCLEOTIDE SEQUENCE</scope>
    <source>
        <strain evidence="1">3436</strain>
    </source>
</reference>
<evidence type="ECO:0000313" key="2">
    <source>
        <dbReference type="Proteomes" id="UP000824031"/>
    </source>
</evidence>
<organism evidence="1 2">
    <name type="scientific">Candidatus Gemmiger excrementavium</name>
    <dbReference type="NCBI Taxonomy" id="2838608"/>
    <lineage>
        <taxon>Bacteria</taxon>
        <taxon>Bacillati</taxon>
        <taxon>Bacillota</taxon>
        <taxon>Clostridia</taxon>
        <taxon>Eubacteriales</taxon>
        <taxon>Gemmiger</taxon>
    </lineage>
</organism>
<evidence type="ECO:0008006" key="3">
    <source>
        <dbReference type="Google" id="ProtNLM"/>
    </source>
</evidence>